<dbReference type="InterPro" id="IPR051346">
    <property type="entry name" value="OTU_Deubiquitinase"/>
</dbReference>
<evidence type="ECO:0000256" key="8">
    <source>
        <dbReference type="SAM" id="MobiDB-lite"/>
    </source>
</evidence>
<sequence length="3372" mass="379412">MAGRNFNQLFPPKPTFTEHELPDQTGRVYFVTGGVSGIGLELCKILYGANATIYIATRSASKIIAAIAQLKSLHPSSKGRLESLVLDLSDLTTIKPAVEVFLAKEPRLDVLVHNAGVMMPPQDRRSAQGHELQMGTNALGPFLLTRCLEERLRMTAGLEGVPKGSVRVVWVASMISLGAPKGGVVWDNEREASKELGDSMADYMQSKVGCVFLAEQFSKRPDNSQVISVSVNPGLVKTELQRHAPAAMSAVMGLVFKGPKYGAYNGGPDNEALLMQFAFQCLVKFNEHVGTELSFPVQKATGVIDAMLKIHKTSKMGVVVDEGELVRALRGLPESGSIAAYVKEQNAGVLITKTDFALHIESFELSPTNEAVTTTIGRLRRSFPGTAVTLSLDKAREPGFFDTLAATIAKMSTQPAPETRPRVKKAGNLQDENRDTTHPKMVTELLTAFLLAIGQPLEGTRIWKNTRDEVLWKNCYLPWRRSPLWILIRVVLHLVFFRSSQHSIAHRDIYKRFMAFLMGNILQHAIDVGLRSDIFFTMTAKLSRRMVKLGSEITDPALDDVRQRMCCANETLRRRWIDIQQKDSPDLSEELFRLKTLDFTGDTMTQLPELDSFIASLANRVKLSSVGQFCPSWVLQKYQSDDLPGFSAADNEHLFLNLLSFEGWVADHLSKWVQLQLENNCSAACGQLRGLIKAYHGAARSLYDGDPELTSVMLLTILELWIACDKIALKLHPLLEEYDPGVPLRLFQSLLLPPRRAMERLFCAELYLTDRSKACGPDTPTTNIYSAYGTTNCFSVRSFDLSAAHQQLLRKIEIEAQEAHDLKIQELDSKKMQYNQLKQKYENMECTYERRYDPQRQRHYSGHANKCKRCITQNKARQMDISIFEWPLPQKKLEKKSVVFELALPEAFGHWRAASAFFLLDVLGMEHASPRRPQSQYSLATNQDLRRFFDTRVDQTRIGLVSETKPNKVTHRKSIPISTATQSMVCLNNGLRYAYFDCDRSCFVDSFELQETVPKACTYELPRASSALQMFFFRPYWQPNGPSPNTVIATQCDCPDGMSVDEYKALASIPLGHRIQWQNILLQLFSPTIDFKKGEVGLFVLQCIYQAGPDNGTVLRSAHAVAEDANFAPKMLAGIEECTGHFEENWQSSTALATFISVVCRLLTLNKVPQISKQLLAYLCRARAVTFGWANQLREKARETFDDDDEKTKLQRRAMEVFLVCSDTFNTDQAFQQSIFADDDNATIFFQCSIAIQEHSQSLSASLEKPVQNLYSRWKRVALSCYGYLADRTVMHGSNALDRAIQASWAAYAPTGQWTVYSNEHDHWLCSLTESEQHIHYGLLTGELLVDGVPLDHLPGEYLSHLDYRRLFGRLSLEIMPTSVPGMKFSSKSAYAGHDVHLLLSIPDAASHTDLLVHATQDQRAFDLIPSHYLAGKLPTAFVENYIHWYNHDDDTIEFCDGLAPWSRGESNWKLRRHREQRPGFWVLSRNDSSLLNVNSKSAKLIGSILAPLENRFWIHATYRNSRPSILIDLHRPGLQFSLTPGDSLISSREYRGMSVDTSQAIGTLIGLKDKLVLKVDSLPDPALSADRKVLVLEGDVKYIGTSDHIEVTIKKDFGQKVHAYDVDDGLGKIASNGSYQSKLFLCYLHALTSFCIPDPLTGRTGSEEALGILDSAAMKSFETLPQNSVDMLCTIASLTPGRSYYPEHERVMQTVDWLPHLSFLSQHGLFYDRVRSILDVARTTRFFHPQLYIEPPKLDHVGNDLYERDHNRASTFRVSGFGAEAHTVLGDKDYTSRDRDQNHKSCRSFSMAHFVLSGRQNLSEPQVSSLSEHLWSFLADKIPRDKSSNKKTSSVRCQDCHKPAVENEIHYDADFLLASSDFITEQWITLHKDIIPAVNKFKLMIWLATLAFVDEADMDIIQTLASFRTATPLDEILPPVCQTGQGHFDLALGACVDRDVLSRSLRCHLKPFYLCPEASISQEPYESAFAFEDRTLSLHHSKADEAVRSLAACLISQWPCMVPDIPSDHRSSSQWNTYLKLENIGPAISDHFLGWYDNLQFKSYLEEISQGLPSFTTTLDMPTLKLSTNPWVYCRKATFINEDDIFSQPPPSVPIMGSPALCLGNIPRSNQQDCRLPALLQRLQDAAQGVYEQRYVDDLRASLHAMHSGDSIGHGRNTTVITRERLVKNYQQLRKEVKLRHETMRHAILGLVAEENDLPSRLFNYYQRPRISTASFLTRLGKDNRRSTHTEWTKCITAYGVSMTQLQRAQRMLACWDDTAALFNELQNPGHTNWDPLDYPDTLLLEIESGIMVREVQEEIASRMRDPPMGRNAVMQLNMGEGKSSVIVPMTASYLADGTRIVRGIVAKPQSKQMLQMLVSKFGGLLNRRVFHLPFTRSVKVGPEEAEIINSICRECMESGGVLLVQPAHILSLRLMAIECAIAGKMDVSRSLLKTKDFLDKYSRDIVDESDENFSVKFELVYTMGTQRSIEHSPDRWVCVHDVLDVLRKLLPAIQRDDTTGIEVSSQCRGGFPRLRILKESTKNMLLNNVARHLSQAGSTGLPMATQSSSVQKAVFSYISKSNLSQLEIDAVERSGLWASPTKETLLLLRGLLGLGVLSFVFCQKRWRVDYGLDVNRHPKTRLAVPYRAKDSPAARSEFSHPEVIIALTSLSYYYGGLTDEELFLSFRHIVRSDQADMEYRVWVMDSDDLPLAFHQLSGVNLEDGAQCVKKVFPSLRYAKGVVDYFLAHIVFPKELKEFPFKLSASGWDIGEEKSKTTTGFSGTNDSKAFLPLAVSQLEDPSQQHTNALVLEYLLRDENSVALMPKRTSTVQSDAEALLQLVTNLHPPVRVILDVGAQILELDNIGVAQRWLEITRHDERTQAVVFCDEDDQICVVDRQGRVETFHTSPFASQSDVCLVFLDEAHTRGTDLKLPGNYRAAVTLGASLTKDRLVQACMRMRKLGKGQSVVFCVPDEIQQKIFSQSTIRTGSQISAISVLDILEWAISETMVDLRRGICLWANQGRRFEHHKMLWSGASAGVSTNLTREHALKFLEEEAQTLNKRYRPTVQRVGGSLCPPERMNVDVDAITARVLEFGDMKPGTATFREEQERELSPEVEQEREIQRPPPAKPAAHALHTDIQTFVSYGMLVKNSPAYMPAFMALSETTAAQDFDVTQFRERLLVTADFVRTVERSEQGYVSDLFQRSVQWILTKVSGAGVVEIAIMISPYEAQELLPDITQSKMVSLHLYAPRPNLGYRPLDALDLYTVPHQQVPRSLSLPLTTELNLFSGQLYFKSLDEYGEVRRFLGLIPAEDVVSSELSSGASPVAVAGMGDTEVIHFVRVLMTKIRRNCESIDKTHIGRVLDHRLLSAEDFV</sequence>
<dbReference type="SUPFAM" id="SSF51735">
    <property type="entry name" value="NAD(P)-binding Rossmann-fold domains"/>
    <property type="match status" value="1"/>
</dbReference>
<keyword evidence="13" id="KW-1185">Reference proteome</keyword>
<dbReference type="Pfam" id="PF00106">
    <property type="entry name" value="adh_short"/>
    <property type="match status" value="1"/>
</dbReference>
<protein>
    <recommendedName>
        <fullName evidence="2">ubiquitinyl hydrolase 1</fullName>
        <ecNumber evidence="2">3.4.19.12</ecNumber>
    </recommendedName>
</protein>
<comment type="caution">
    <text evidence="12">The sequence shown here is derived from an EMBL/GenBank/DDBJ whole genome shotgun (WGS) entry which is preliminary data.</text>
</comment>
<comment type="catalytic activity">
    <reaction evidence="1">
        <text>Thiol-dependent hydrolysis of ester, thioester, amide, peptide and isopeptide bonds formed by the C-terminal Gly of ubiquitin (a 76-residue protein attached to proteins as an intracellular targeting signal).</text>
        <dbReference type="EC" id="3.4.19.12"/>
    </reaction>
</comment>
<accession>A0A9P6I207</accession>
<evidence type="ECO:0000313" key="13">
    <source>
        <dbReference type="Proteomes" id="UP000781932"/>
    </source>
</evidence>
<organism evidence="12 13">
    <name type="scientific">Colletotrichum karsti</name>
    <dbReference type="NCBI Taxonomy" id="1095194"/>
    <lineage>
        <taxon>Eukaryota</taxon>
        <taxon>Fungi</taxon>
        <taxon>Dikarya</taxon>
        <taxon>Ascomycota</taxon>
        <taxon>Pezizomycotina</taxon>
        <taxon>Sordariomycetes</taxon>
        <taxon>Hypocreomycetidae</taxon>
        <taxon>Glomerellales</taxon>
        <taxon>Glomerellaceae</taxon>
        <taxon>Colletotrichum</taxon>
        <taxon>Colletotrichum boninense species complex</taxon>
    </lineage>
</organism>
<dbReference type="InterPro" id="IPR036291">
    <property type="entry name" value="NAD(P)-bd_dom_sf"/>
</dbReference>
<dbReference type="Pfam" id="PF12359">
    <property type="entry name" value="DUF3645"/>
    <property type="match status" value="1"/>
</dbReference>
<feature type="coiled-coil region" evidence="7">
    <location>
        <begin position="805"/>
        <end position="847"/>
    </location>
</feature>
<keyword evidence="4" id="KW-0833">Ubl conjugation pathway</keyword>
<evidence type="ECO:0000259" key="9">
    <source>
        <dbReference type="Pfam" id="PF12340"/>
    </source>
</evidence>
<dbReference type="EC" id="3.4.19.12" evidence="2"/>
<dbReference type="GO" id="GO:0004843">
    <property type="term" value="F:cysteine-type deubiquitinase activity"/>
    <property type="evidence" value="ECO:0007669"/>
    <property type="project" value="UniProtKB-EC"/>
</dbReference>
<evidence type="ECO:0000259" key="10">
    <source>
        <dbReference type="Pfam" id="PF12359"/>
    </source>
</evidence>
<evidence type="ECO:0000256" key="7">
    <source>
        <dbReference type="SAM" id="Coils"/>
    </source>
</evidence>
<evidence type="ECO:0000256" key="3">
    <source>
        <dbReference type="ARBA" id="ARBA00022670"/>
    </source>
</evidence>
<reference evidence="12" key="1">
    <citation type="submission" date="2020-03" db="EMBL/GenBank/DDBJ databases">
        <authorList>
            <person name="He L."/>
        </authorList>
    </citation>
    <scope>NUCLEOTIDE SEQUENCE</scope>
    <source>
        <strain evidence="12">CkLH20</strain>
    </source>
</reference>
<dbReference type="Proteomes" id="UP000781932">
    <property type="component" value="Unassembled WGS sequence"/>
</dbReference>
<evidence type="ECO:0000256" key="5">
    <source>
        <dbReference type="ARBA" id="ARBA00022801"/>
    </source>
</evidence>
<dbReference type="InterPro" id="IPR022105">
    <property type="entry name" value="DUF3645"/>
</dbReference>
<dbReference type="InterPro" id="IPR022099">
    <property type="entry name" value="DUF3638"/>
</dbReference>
<keyword evidence="5" id="KW-0378">Hydrolase</keyword>
<keyword evidence="7" id="KW-0175">Coiled coil</keyword>
<evidence type="ECO:0000256" key="1">
    <source>
        <dbReference type="ARBA" id="ARBA00000707"/>
    </source>
</evidence>
<dbReference type="RefSeq" id="XP_038739921.1">
    <property type="nucleotide sequence ID" value="XM_038894841.1"/>
</dbReference>
<feature type="region of interest" description="Disordered" evidence="8">
    <location>
        <begin position="412"/>
        <end position="435"/>
    </location>
</feature>
<evidence type="ECO:0000256" key="6">
    <source>
        <dbReference type="ARBA" id="ARBA00022807"/>
    </source>
</evidence>
<name>A0A9P6I207_9PEZI</name>
<dbReference type="GO" id="GO:0006508">
    <property type="term" value="P:proteolysis"/>
    <property type="evidence" value="ECO:0007669"/>
    <property type="project" value="UniProtKB-KW"/>
</dbReference>
<keyword evidence="3" id="KW-0645">Protease</keyword>
<keyword evidence="6" id="KW-0788">Thiol protease</keyword>
<evidence type="ECO:0000256" key="4">
    <source>
        <dbReference type="ARBA" id="ARBA00022786"/>
    </source>
</evidence>
<dbReference type="Pfam" id="PF20255">
    <property type="entry name" value="DUF6606"/>
    <property type="match status" value="1"/>
</dbReference>
<feature type="domain" description="DUF3645" evidence="10">
    <location>
        <begin position="2634"/>
        <end position="2666"/>
    </location>
</feature>
<dbReference type="EMBL" id="JAATWM020000054">
    <property type="protein sequence ID" value="KAF9870460.1"/>
    <property type="molecule type" value="Genomic_DNA"/>
</dbReference>
<dbReference type="GeneID" id="62167915"/>
<dbReference type="PANTHER" id="PTHR13367">
    <property type="entry name" value="UBIQUITIN THIOESTERASE"/>
    <property type="match status" value="1"/>
</dbReference>
<gene>
    <name evidence="12" type="ORF">CkaCkLH20_12127</name>
</gene>
<evidence type="ECO:0000256" key="2">
    <source>
        <dbReference type="ARBA" id="ARBA00012759"/>
    </source>
</evidence>
<dbReference type="Gene3D" id="3.40.50.720">
    <property type="entry name" value="NAD(P)-binding Rossmann-like Domain"/>
    <property type="match status" value="1"/>
</dbReference>
<reference evidence="12" key="2">
    <citation type="submission" date="2020-11" db="EMBL/GenBank/DDBJ databases">
        <title>Whole genome sequencing of Colletotrichum sp.</title>
        <authorList>
            <person name="Li H."/>
        </authorList>
    </citation>
    <scope>NUCLEOTIDE SEQUENCE</scope>
    <source>
        <strain evidence="12">CkLH20</strain>
    </source>
</reference>
<feature type="compositionally biased region" description="Basic and acidic residues" evidence="8">
    <location>
        <begin position="3103"/>
        <end position="3121"/>
    </location>
</feature>
<evidence type="ECO:0000313" key="12">
    <source>
        <dbReference type="EMBL" id="KAF9870460.1"/>
    </source>
</evidence>
<feature type="region of interest" description="Disordered" evidence="8">
    <location>
        <begin position="3103"/>
        <end position="3129"/>
    </location>
</feature>
<feature type="domain" description="DUF6606" evidence="11">
    <location>
        <begin position="268"/>
        <end position="523"/>
    </location>
</feature>
<dbReference type="PRINTS" id="PR00081">
    <property type="entry name" value="GDHRDH"/>
</dbReference>
<dbReference type="InterPro" id="IPR046541">
    <property type="entry name" value="DUF6606"/>
</dbReference>
<proteinExistence type="predicted"/>
<dbReference type="Pfam" id="PF12340">
    <property type="entry name" value="DUF3638"/>
    <property type="match status" value="1"/>
</dbReference>
<dbReference type="OrthoDB" id="3182339at2759"/>
<dbReference type="InterPro" id="IPR002347">
    <property type="entry name" value="SDR_fam"/>
</dbReference>
<feature type="domain" description="DUF3638" evidence="9">
    <location>
        <begin position="2288"/>
        <end position="2511"/>
    </location>
</feature>
<dbReference type="PANTHER" id="PTHR13367:SF34">
    <property type="match status" value="1"/>
</dbReference>
<evidence type="ECO:0000259" key="11">
    <source>
        <dbReference type="Pfam" id="PF20255"/>
    </source>
</evidence>